<evidence type="ECO:0000313" key="2">
    <source>
        <dbReference type="Proteomes" id="UP000287394"/>
    </source>
</evidence>
<dbReference type="Proteomes" id="UP000287394">
    <property type="component" value="Chromosome"/>
</dbReference>
<dbReference type="AlphaFoldDB" id="A0A402D6K8"/>
<protein>
    <submittedName>
        <fullName evidence="1">Uncharacterized protein</fullName>
    </submittedName>
</protein>
<accession>A0A402D6K8</accession>
<name>A0A402D6K8_9BACT</name>
<reference evidence="1 2" key="1">
    <citation type="journal article" date="2019" name="Int. J. Syst. Evol. Microbiol.">
        <title>Capsulimonas corticalis gen. nov., sp. nov., an aerobic capsulated bacterium, of a novel bacterial order, Capsulimonadales ord. nov., of the class Armatimonadia of the phylum Armatimonadetes.</title>
        <authorList>
            <person name="Li J."/>
            <person name="Kudo C."/>
            <person name="Tonouchi A."/>
        </authorList>
    </citation>
    <scope>NUCLEOTIDE SEQUENCE [LARGE SCALE GENOMIC DNA]</scope>
    <source>
        <strain evidence="1 2">AX-7</strain>
    </source>
</reference>
<proteinExistence type="predicted"/>
<evidence type="ECO:0000313" key="1">
    <source>
        <dbReference type="EMBL" id="BDI30581.1"/>
    </source>
</evidence>
<dbReference type="EMBL" id="AP025739">
    <property type="protein sequence ID" value="BDI30581.1"/>
    <property type="molecule type" value="Genomic_DNA"/>
</dbReference>
<organism evidence="1 2">
    <name type="scientific">Capsulimonas corticalis</name>
    <dbReference type="NCBI Taxonomy" id="2219043"/>
    <lineage>
        <taxon>Bacteria</taxon>
        <taxon>Bacillati</taxon>
        <taxon>Armatimonadota</taxon>
        <taxon>Armatimonadia</taxon>
        <taxon>Capsulimonadales</taxon>
        <taxon>Capsulimonadaceae</taxon>
        <taxon>Capsulimonas</taxon>
    </lineage>
</organism>
<keyword evidence="2" id="KW-1185">Reference proteome</keyword>
<sequence length="81" mass="9242">MDMETIITIENDDDHKRAMDRISELMTSTSPEDLARLDAQAREVEAYEAVRWPRTPATKAEIDEYLLEQRSVESGDTAGQQ</sequence>
<gene>
    <name evidence="1" type="ORF">CCAX7_26320</name>
</gene>
<dbReference type="KEGG" id="ccot:CCAX7_26320"/>